<dbReference type="GO" id="GO:0042910">
    <property type="term" value="F:xenobiotic transmembrane transporter activity"/>
    <property type="evidence" value="ECO:0007669"/>
    <property type="project" value="TreeGrafter"/>
</dbReference>
<dbReference type="Pfam" id="PF00873">
    <property type="entry name" value="ACR_tran"/>
    <property type="match status" value="1"/>
</dbReference>
<dbReference type="NCBIfam" id="NF000282">
    <property type="entry name" value="RND_permease_1"/>
    <property type="match status" value="1"/>
</dbReference>
<proteinExistence type="inferred from homology"/>
<dbReference type="GO" id="GO:0009636">
    <property type="term" value="P:response to toxic substance"/>
    <property type="evidence" value="ECO:0007669"/>
    <property type="project" value="UniProtKB-ARBA"/>
</dbReference>
<keyword evidence="8 9" id="KW-0472">Membrane</keyword>
<dbReference type="SUPFAM" id="SSF82866">
    <property type="entry name" value="Multidrug efflux transporter AcrB transmembrane domain"/>
    <property type="match status" value="2"/>
</dbReference>
<dbReference type="Gene3D" id="1.20.1640.10">
    <property type="entry name" value="Multidrug efflux transporter AcrB transmembrane domain"/>
    <property type="match status" value="2"/>
</dbReference>
<feature type="transmembrane region" description="Helical" evidence="9">
    <location>
        <begin position="366"/>
        <end position="386"/>
    </location>
</feature>
<feature type="transmembrane region" description="Helical" evidence="9">
    <location>
        <begin position="434"/>
        <end position="458"/>
    </location>
</feature>
<dbReference type="Gene3D" id="3.30.70.1440">
    <property type="entry name" value="Multidrug efflux transporter AcrB pore domain"/>
    <property type="match status" value="1"/>
</dbReference>
<evidence type="ECO:0000256" key="5">
    <source>
        <dbReference type="ARBA" id="ARBA00022519"/>
    </source>
</evidence>
<dbReference type="NCBIfam" id="TIGR00915">
    <property type="entry name" value="2A0602"/>
    <property type="match status" value="1"/>
</dbReference>
<feature type="transmembrane region" description="Helical" evidence="9">
    <location>
        <begin position="919"/>
        <end position="942"/>
    </location>
</feature>
<keyword evidence="6 9" id="KW-0812">Transmembrane</keyword>
<evidence type="ECO:0000256" key="1">
    <source>
        <dbReference type="ARBA" id="ARBA00004429"/>
    </source>
</evidence>
<dbReference type="AlphaFoldDB" id="A0A3S4CIT6"/>
<keyword evidence="3 9" id="KW-0813">Transport</keyword>
<dbReference type="InterPro" id="IPR027463">
    <property type="entry name" value="AcrB_DN_DC_subdom"/>
</dbReference>
<dbReference type="FunFam" id="1.20.1640.10:FF:000001">
    <property type="entry name" value="Efflux pump membrane transporter"/>
    <property type="match status" value="1"/>
</dbReference>
<dbReference type="GO" id="GO:0015562">
    <property type="term" value="F:efflux transmembrane transporter activity"/>
    <property type="evidence" value="ECO:0007669"/>
    <property type="project" value="InterPro"/>
</dbReference>
<evidence type="ECO:0000256" key="4">
    <source>
        <dbReference type="ARBA" id="ARBA00022475"/>
    </source>
</evidence>
<comment type="subcellular location">
    <subcellularLocation>
        <location evidence="1 9">Cell inner membrane</location>
        <topology evidence="1 9">Multi-pass membrane protein</topology>
    </subcellularLocation>
</comment>
<evidence type="ECO:0000256" key="9">
    <source>
        <dbReference type="RuleBase" id="RU364070"/>
    </source>
</evidence>
<dbReference type="InterPro" id="IPR001036">
    <property type="entry name" value="Acrflvin-R"/>
</dbReference>
<dbReference type="PANTHER" id="PTHR32063:SF10">
    <property type="entry name" value="EFFLUX PUMP MEMBRANE TRANSPORTER"/>
    <property type="match status" value="1"/>
</dbReference>
<dbReference type="Gene3D" id="3.30.2090.10">
    <property type="entry name" value="Multidrug efflux transporter AcrB TolC docking domain, DN and DC subdomains"/>
    <property type="match status" value="2"/>
</dbReference>
<dbReference type="RefSeq" id="WP_129610304.1">
    <property type="nucleotide sequence ID" value="NZ_UWOC01000165.1"/>
</dbReference>
<dbReference type="Gene3D" id="3.30.70.1320">
    <property type="entry name" value="Multidrug efflux transporter AcrB pore domain like"/>
    <property type="match status" value="1"/>
</dbReference>
<feature type="transmembrane region" description="Helical" evidence="9">
    <location>
        <begin position="470"/>
        <end position="497"/>
    </location>
</feature>
<dbReference type="PRINTS" id="PR00702">
    <property type="entry name" value="ACRIFLAVINRP"/>
</dbReference>
<dbReference type="SUPFAM" id="SSF82693">
    <property type="entry name" value="Multidrug efflux transporter AcrB pore domain, PN1, PN2, PC1 and PC2 subdomains"/>
    <property type="match status" value="4"/>
</dbReference>
<evidence type="ECO:0000313" key="11">
    <source>
        <dbReference type="Proteomes" id="UP000289200"/>
    </source>
</evidence>
<dbReference type="InterPro" id="IPR004764">
    <property type="entry name" value="MdtF-like"/>
</dbReference>
<evidence type="ECO:0000256" key="2">
    <source>
        <dbReference type="ARBA" id="ARBA00010942"/>
    </source>
</evidence>
<evidence type="ECO:0000256" key="8">
    <source>
        <dbReference type="ARBA" id="ARBA00023136"/>
    </source>
</evidence>
<protein>
    <recommendedName>
        <fullName evidence="9">Efflux pump membrane transporter</fullName>
    </recommendedName>
</protein>
<feature type="transmembrane region" description="Helical" evidence="9">
    <location>
        <begin position="967"/>
        <end position="987"/>
    </location>
</feature>
<feature type="transmembrane region" description="Helical" evidence="9">
    <location>
        <begin position="999"/>
        <end position="1019"/>
    </location>
</feature>
<evidence type="ECO:0000256" key="6">
    <source>
        <dbReference type="ARBA" id="ARBA00022692"/>
    </source>
</evidence>
<feature type="transmembrane region" description="Helical" evidence="9">
    <location>
        <begin position="536"/>
        <end position="554"/>
    </location>
</feature>
<keyword evidence="11" id="KW-1185">Reference proteome</keyword>
<dbReference type="Gene3D" id="3.30.70.1430">
    <property type="entry name" value="Multidrug efflux transporter AcrB pore domain"/>
    <property type="match status" value="2"/>
</dbReference>
<feature type="transmembrane region" description="Helical" evidence="9">
    <location>
        <begin position="392"/>
        <end position="413"/>
    </location>
</feature>
<dbReference type="PANTHER" id="PTHR32063">
    <property type="match status" value="1"/>
</dbReference>
<comment type="similarity">
    <text evidence="2 9">Belongs to the resistance-nodulation-cell division (RND) (TC 2.A.6) family.</text>
</comment>
<reference evidence="11" key="1">
    <citation type="submission" date="2018-10" db="EMBL/GenBank/DDBJ databases">
        <authorList>
            <person name="Peiro R."/>
            <person name="Begona"/>
            <person name="Cbmso G."/>
            <person name="Lopez M."/>
            <person name="Gonzalez S."/>
            <person name="Sacristan E."/>
            <person name="Castillo E."/>
        </authorList>
    </citation>
    <scope>NUCLEOTIDE SEQUENCE [LARGE SCALE GENOMIC DNA]</scope>
</reference>
<evidence type="ECO:0000313" key="10">
    <source>
        <dbReference type="EMBL" id="VCU10278.1"/>
    </source>
</evidence>
<feature type="transmembrane region" description="Helical" evidence="9">
    <location>
        <begin position="866"/>
        <end position="885"/>
    </location>
</feature>
<comment type="caution">
    <text evidence="9">Lacks conserved residue(s) required for the propagation of feature annotation.</text>
</comment>
<dbReference type="Proteomes" id="UP000289200">
    <property type="component" value="Unassembled WGS sequence"/>
</dbReference>
<dbReference type="GO" id="GO:0005886">
    <property type="term" value="C:plasma membrane"/>
    <property type="evidence" value="ECO:0007669"/>
    <property type="project" value="UniProtKB-SubCell"/>
</dbReference>
<organism evidence="10 11">
    <name type="scientific">Rhodoplanes serenus</name>
    <dbReference type="NCBI Taxonomy" id="200615"/>
    <lineage>
        <taxon>Bacteria</taxon>
        <taxon>Pseudomonadati</taxon>
        <taxon>Pseudomonadota</taxon>
        <taxon>Alphaproteobacteria</taxon>
        <taxon>Hyphomicrobiales</taxon>
        <taxon>Nitrobacteraceae</taxon>
        <taxon>Rhodoplanes</taxon>
    </lineage>
</organism>
<keyword evidence="7 9" id="KW-1133">Transmembrane helix</keyword>
<gene>
    <name evidence="10" type="primary">ttgB</name>
    <name evidence="10" type="ORF">RHODGE_RHODGE_03466</name>
</gene>
<name>A0A3S4CIT6_9BRAD</name>
<comment type="caution">
    <text evidence="10">The sequence shown here is derived from an EMBL/GenBank/DDBJ whole genome shotgun (WGS) entry which is preliminary data.</text>
</comment>
<dbReference type="SUPFAM" id="SSF82714">
    <property type="entry name" value="Multidrug efflux transporter AcrB TolC docking domain, DN and DC subdomains"/>
    <property type="match status" value="2"/>
</dbReference>
<feature type="transmembrane region" description="Helical" evidence="9">
    <location>
        <begin position="340"/>
        <end position="359"/>
    </location>
</feature>
<feature type="transmembrane region" description="Helical" evidence="9">
    <location>
        <begin position="892"/>
        <end position="913"/>
    </location>
</feature>
<dbReference type="OrthoDB" id="8308837at2"/>
<sequence>MPAFFIDRPIFAVVVALFICLFGALAIPFLPVAQYPIIAPPSISVSTSYPGASPENLYNSVTRLIEEELNGASGILNFESTSDSLGQVEILANFVPGTDPSLASVEVQNRIKRVEARLPRAVIQQGILIEEASSAVLQIITLSSTDGSLDEIGLGDFMIRNVLGEIRRIPGVGRATLYSTERALRVWLDPARLVGYNLTADDVTKAIEAQNAQVASGSIGAEPSRTGQPVSSMVLVKGQLASPNEFGSIVLRANADGSTVRLRDVARIEVGGLNYQFTTRLNGQPTAGLSVLLSPTGNALATARAVQAKMEELSKFFPQNIKYQIPYDITPVVQASIKKVLMTLAEAVVLVFIVMFLFLQNIRYTIIPTVVVPVALLGTCAVLLIGGFSINMLTLFAMVLAIGILVDDAIVVVENVERIMVEERLPPREATRKAMRQISGAIVGITLVLMAVFVPMAFFPGSVGIVYRQFSITMVAAIGFSALMALSLTPALCATLLKPVTHHGEKRGVFGIFNRGLDRTRDGYGRFVGWSLARSGRMLVAFLAIVVAMSWMFARLPAGFLPVDDQGFITTDVQTPPDASFNRTLDVVQRVEQFLMNRDGVDNITFITGFSFLGQGANTAQAFVTLDDWSKRGPNDSAAAIVADVNRSLAGIKDADISALQPPPIDNLGNSSGFSFRLQDRGQKGYAELMRARDMLLDAARKSPILQDVYVEGLPPAPQIELMIDREKAAALGVAFQEINSTISTNLGSSYINDFPNRGRMQRVIVQADNGARMKAEDILGFNVRNDKGTLVPFSSFATVKWSVGPSQVVGFNYYPSVRVSGSAKPGFTSGDAIAEMERIAGTLPRGFGFEWTGQSLQEKAAGSQAPFLLALSALVVFLVLAAFYESWTIPIAVLLVVPLGMLGAVLAVTARAMPNDVYFTIGLITIIGLAAKDAILIVGFARDLNLAGMPLAQATVEAARLRFRPILMTGFAFVSGVAPMVIASGASAKSQQALGTGVAGGMIAVVVLALLMVPMLFVGVQRLIGGERGGKGWLRLQARRRVLRRYRRQRRLAAAEAAAAES</sequence>
<accession>A0A3S4CIT6</accession>
<keyword evidence="5 9" id="KW-0997">Cell inner membrane</keyword>
<dbReference type="EMBL" id="UWOC01000165">
    <property type="protein sequence ID" value="VCU10278.1"/>
    <property type="molecule type" value="Genomic_DNA"/>
</dbReference>
<evidence type="ECO:0000256" key="7">
    <source>
        <dbReference type="ARBA" id="ARBA00022989"/>
    </source>
</evidence>
<evidence type="ECO:0000256" key="3">
    <source>
        <dbReference type="ARBA" id="ARBA00022448"/>
    </source>
</evidence>
<keyword evidence="4" id="KW-1003">Cell membrane</keyword>